<evidence type="ECO:0000256" key="2">
    <source>
        <dbReference type="ARBA" id="ARBA00023015"/>
    </source>
</evidence>
<dbReference type="Pfam" id="PF00126">
    <property type="entry name" value="HTH_1"/>
    <property type="match status" value="1"/>
</dbReference>
<dbReference type="Proteomes" id="UP001195941">
    <property type="component" value="Unassembled WGS sequence"/>
</dbReference>
<comment type="caution">
    <text evidence="6">The sequence shown here is derived from an EMBL/GenBank/DDBJ whole genome shotgun (WGS) entry which is preliminary data.</text>
</comment>
<evidence type="ECO:0000256" key="1">
    <source>
        <dbReference type="ARBA" id="ARBA00009437"/>
    </source>
</evidence>
<dbReference type="PANTHER" id="PTHR30537:SF3">
    <property type="entry name" value="TRANSCRIPTIONAL REGULATORY PROTEIN"/>
    <property type="match status" value="1"/>
</dbReference>
<dbReference type="InterPro" id="IPR058163">
    <property type="entry name" value="LysR-type_TF_proteobact-type"/>
</dbReference>
<comment type="similarity">
    <text evidence="1">Belongs to the LysR transcriptional regulatory family.</text>
</comment>
<dbReference type="Gene3D" id="3.40.190.290">
    <property type="match status" value="1"/>
</dbReference>
<dbReference type="Pfam" id="PF03466">
    <property type="entry name" value="LysR_substrate"/>
    <property type="match status" value="1"/>
</dbReference>
<name>A0ABS5HX48_9RHOB</name>
<dbReference type="InterPro" id="IPR005119">
    <property type="entry name" value="LysR_subst-bd"/>
</dbReference>
<feature type="domain" description="HTH lysR-type" evidence="5">
    <location>
        <begin position="1"/>
        <end position="59"/>
    </location>
</feature>
<dbReference type="PANTHER" id="PTHR30537">
    <property type="entry name" value="HTH-TYPE TRANSCRIPTIONAL REGULATOR"/>
    <property type="match status" value="1"/>
</dbReference>
<protein>
    <submittedName>
        <fullName evidence="6">LysR family transcriptional regulator</fullName>
    </submittedName>
</protein>
<dbReference type="EMBL" id="JADMKU010000029">
    <property type="protein sequence ID" value="MBR9653411.1"/>
    <property type="molecule type" value="Genomic_DNA"/>
</dbReference>
<dbReference type="PROSITE" id="PS50931">
    <property type="entry name" value="HTH_LYSR"/>
    <property type="match status" value="1"/>
</dbReference>
<organism evidence="6 7">
    <name type="scientific">Thalassovita aquimarina</name>
    <dbReference type="NCBI Taxonomy" id="2785917"/>
    <lineage>
        <taxon>Bacteria</taxon>
        <taxon>Pseudomonadati</taxon>
        <taxon>Pseudomonadota</taxon>
        <taxon>Alphaproteobacteria</taxon>
        <taxon>Rhodobacterales</taxon>
        <taxon>Roseobacteraceae</taxon>
        <taxon>Thalassovita</taxon>
    </lineage>
</organism>
<dbReference type="InterPro" id="IPR036388">
    <property type="entry name" value="WH-like_DNA-bd_sf"/>
</dbReference>
<dbReference type="Gene3D" id="1.10.10.10">
    <property type="entry name" value="Winged helix-like DNA-binding domain superfamily/Winged helix DNA-binding domain"/>
    <property type="match status" value="1"/>
</dbReference>
<evidence type="ECO:0000256" key="4">
    <source>
        <dbReference type="ARBA" id="ARBA00023163"/>
    </source>
</evidence>
<keyword evidence="2" id="KW-0805">Transcription regulation</keyword>
<keyword evidence="4" id="KW-0804">Transcription</keyword>
<keyword evidence="3" id="KW-0238">DNA-binding</keyword>
<dbReference type="RefSeq" id="WP_212703033.1">
    <property type="nucleotide sequence ID" value="NZ_JADMKU010000029.1"/>
</dbReference>
<evidence type="ECO:0000313" key="7">
    <source>
        <dbReference type="Proteomes" id="UP001195941"/>
    </source>
</evidence>
<evidence type="ECO:0000313" key="6">
    <source>
        <dbReference type="EMBL" id="MBR9653411.1"/>
    </source>
</evidence>
<proteinExistence type="inferred from homology"/>
<keyword evidence="7" id="KW-1185">Reference proteome</keyword>
<dbReference type="SUPFAM" id="SSF46785">
    <property type="entry name" value="Winged helix' DNA-binding domain"/>
    <property type="match status" value="1"/>
</dbReference>
<evidence type="ECO:0000259" key="5">
    <source>
        <dbReference type="PROSITE" id="PS50931"/>
    </source>
</evidence>
<reference evidence="6 7" key="1">
    <citation type="journal article" date="2021" name="Arch. Microbiol.">
        <title>Thalassobius aquimarinus sp. nov., isolated from the Sea of Japan seashore.</title>
        <authorList>
            <person name="Kurilenko V.V."/>
            <person name="Romanenko L.A."/>
            <person name="Chernysheva N.Y."/>
            <person name="Velansky P.V."/>
            <person name="Tekutyeva L.A."/>
            <person name="Isaeva M.P."/>
            <person name="Mikhailov V.V."/>
        </authorList>
    </citation>
    <scope>NUCLEOTIDE SEQUENCE [LARGE SCALE GENOMIC DNA]</scope>
    <source>
        <strain evidence="6 7">KMM 8518</strain>
    </source>
</reference>
<accession>A0ABS5HX48</accession>
<sequence>MQDWDTLRYVLAIVREGGLSGAARALGVNHATVSRQLDKAEAAAGTQLFTRLATGLVPTGAGQEAAQRAAAMEAEVLALDLALAARDERATGKLTVTVPPLITASGFAEDVAAYRKTYPGVDLRILGDNQILDLHRREADIAIRVSSDPAESLWGRAVTQQRAGWFATSGFIERHAAALRGDGTAVPVISFTGWADPVPKGLLQNLPGSVVALTTDDMVSAVALAETGAAMVRMPHFLGARHAMLGRVPGLPLVDYLPIWILTHPDLRRVPRVAEFMRIAGEGFAARRPLYLGSD</sequence>
<evidence type="ECO:0000256" key="3">
    <source>
        <dbReference type="ARBA" id="ARBA00023125"/>
    </source>
</evidence>
<dbReference type="SUPFAM" id="SSF53850">
    <property type="entry name" value="Periplasmic binding protein-like II"/>
    <property type="match status" value="1"/>
</dbReference>
<dbReference type="InterPro" id="IPR000847">
    <property type="entry name" value="LysR_HTH_N"/>
</dbReference>
<gene>
    <name evidence="6" type="ORF">IT775_20020</name>
</gene>
<dbReference type="InterPro" id="IPR036390">
    <property type="entry name" value="WH_DNA-bd_sf"/>
</dbReference>